<dbReference type="InterPro" id="IPR056823">
    <property type="entry name" value="TEN-like_YD-shell"/>
</dbReference>
<evidence type="ECO:0000259" key="3">
    <source>
        <dbReference type="Pfam" id="PF25023"/>
    </source>
</evidence>
<sequence>MVKMTLTTGQEAGGYGVRQDTRWEYDGADRVLARYAEGREEAFRWDASGNLLNGGAVAWNDQVSRAGDYRHEWDEFGRLARRISVKDSAVQHLHYDGDGRVTSVTFSGHPRYREVCYDYDGLGRRTAKTVKHVSPYEPDKRTDFYWQGMRLSAEQGTHEALTFHFYHGESHTPLARYDSGEGGMRYVHAEVNGMPQALSDREGNTVWRPLHTGLFGVIRREESRLSPYAARQNLRFAGQYYDEETGLHYNTLRYYDPGSGSFTQPDPIGLAGGINLYSYAPNPLTWIDPLGLANRPNNGIYKIFFEHTVNASNRYSSDAVQFKRANDALIKRLNTDAAFRRDMFNRHPELSNWMKNGSKSSSPAGFTWHHHEDLDRLVLVDRLDHKSNHALYHPTGNGGRDIWGGGDPGRKGKLDGATGKAC</sequence>
<dbReference type="Proteomes" id="UP000424752">
    <property type="component" value="Chromosome"/>
</dbReference>
<dbReference type="InterPro" id="IPR050708">
    <property type="entry name" value="T6SS_VgrG/RHS"/>
</dbReference>
<accession>A0A6I6EJX1</accession>
<gene>
    <name evidence="4" type="ORF">GN242_06615</name>
</gene>
<dbReference type="Pfam" id="PF25023">
    <property type="entry name" value="TEN_YD-shell"/>
    <property type="match status" value="1"/>
</dbReference>
<feature type="compositionally biased region" description="Gly residues" evidence="2">
    <location>
        <begin position="398"/>
        <end position="407"/>
    </location>
</feature>
<evidence type="ECO:0000256" key="2">
    <source>
        <dbReference type="SAM" id="MobiDB-lite"/>
    </source>
</evidence>
<feature type="domain" description="Teneurin-like YD-shell" evidence="3">
    <location>
        <begin position="18"/>
        <end position="266"/>
    </location>
</feature>
<dbReference type="EMBL" id="CP046509">
    <property type="protein sequence ID" value="QGU86901.1"/>
    <property type="molecule type" value="Genomic_DNA"/>
</dbReference>
<organism evidence="4 5">
    <name type="scientific">Erwinia sorbitola</name>
    <dbReference type="NCBI Taxonomy" id="2681984"/>
    <lineage>
        <taxon>Bacteria</taxon>
        <taxon>Pseudomonadati</taxon>
        <taxon>Pseudomonadota</taxon>
        <taxon>Gammaproteobacteria</taxon>
        <taxon>Enterobacterales</taxon>
        <taxon>Erwiniaceae</taxon>
        <taxon>Erwinia</taxon>
    </lineage>
</organism>
<protein>
    <recommendedName>
        <fullName evidence="3">Teneurin-like YD-shell domain-containing protein</fullName>
    </recommendedName>
</protein>
<dbReference type="NCBIfam" id="TIGR03696">
    <property type="entry name" value="Rhs_assc_core"/>
    <property type="match status" value="1"/>
</dbReference>
<evidence type="ECO:0000313" key="4">
    <source>
        <dbReference type="EMBL" id="QGU86901.1"/>
    </source>
</evidence>
<dbReference type="Gene3D" id="2.180.10.10">
    <property type="entry name" value="RHS repeat-associated core"/>
    <property type="match status" value="1"/>
</dbReference>
<feature type="region of interest" description="Disordered" evidence="2">
    <location>
        <begin position="398"/>
        <end position="422"/>
    </location>
</feature>
<reference evidence="4 5" key="1">
    <citation type="submission" date="2019-12" db="EMBL/GenBank/DDBJ databases">
        <title>Erwinia sp. nov., isolated from droppings of birds in the Qinghai-Tiebt plateau of China.</title>
        <authorList>
            <person name="Ge Y."/>
        </authorList>
    </citation>
    <scope>NUCLEOTIDE SEQUENCE [LARGE SCALE GENOMIC DNA]</scope>
    <source>
        <strain evidence="4 5">J780</strain>
    </source>
</reference>
<dbReference type="AlphaFoldDB" id="A0A6I6EJX1"/>
<proteinExistence type="predicted"/>
<evidence type="ECO:0000256" key="1">
    <source>
        <dbReference type="ARBA" id="ARBA00022737"/>
    </source>
</evidence>
<dbReference type="InterPro" id="IPR022385">
    <property type="entry name" value="Rhs_assc_core"/>
</dbReference>
<dbReference type="PANTHER" id="PTHR32305">
    <property type="match status" value="1"/>
</dbReference>
<dbReference type="KEGG" id="erwi:GN242_06615"/>
<dbReference type="PANTHER" id="PTHR32305:SF15">
    <property type="entry name" value="PROTEIN RHSA-RELATED"/>
    <property type="match status" value="1"/>
</dbReference>
<evidence type="ECO:0000313" key="5">
    <source>
        <dbReference type="Proteomes" id="UP000424752"/>
    </source>
</evidence>
<name>A0A6I6EJX1_9GAMM</name>
<keyword evidence="1" id="KW-0677">Repeat</keyword>
<dbReference type="Pfam" id="PF12639">
    <property type="entry name" value="Colicin-DNase"/>
    <property type="match status" value="1"/>
</dbReference>